<dbReference type="EMBL" id="CP036261">
    <property type="protein sequence ID" value="QDS87869.1"/>
    <property type="molecule type" value="Genomic_DNA"/>
</dbReference>
<proteinExistence type="predicted"/>
<gene>
    <name evidence="1" type="ORF">EC9_20520</name>
</gene>
<name>A0A517LZ42_9BACT</name>
<keyword evidence="2" id="KW-1185">Reference proteome</keyword>
<accession>A0A517LZ42</accession>
<dbReference type="Proteomes" id="UP000319557">
    <property type="component" value="Chromosome"/>
</dbReference>
<sequence>MDGDLEVESFHGRIDILTSTLLFRQRVVSFASIGLIRGPLNGLGLLPANSTNAREAN</sequence>
<organism evidence="1 2">
    <name type="scientific">Rosistilla ulvae</name>
    <dbReference type="NCBI Taxonomy" id="1930277"/>
    <lineage>
        <taxon>Bacteria</taxon>
        <taxon>Pseudomonadati</taxon>
        <taxon>Planctomycetota</taxon>
        <taxon>Planctomycetia</taxon>
        <taxon>Pirellulales</taxon>
        <taxon>Pirellulaceae</taxon>
        <taxon>Rosistilla</taxon>
    </lineage>
</organism>
<dbReference type="KEGG" id="ruv:EC9_20520"/>
<evidence type="ECO:0000313" key="1">
    <source>
        <dbReference type="EMBL" id="QDS87869.1"/>
    </source>
</evidence>
<reference evidence="1 2" key="1">
    <citation type="submission" date="2019-02" db="EMBL/GenBank/DDBJ databases">
        <title>Deep-cultivation of Planctomycetes and their phenomic and genomic characterization uncovers novel biology.</title>
        <authorList>
            <person name="Wiegand S."/>
            <person name="Jogler M."/>
            <person name="Boedeker C."/>
            <person name="Pinto D."/>
            <person name="Vollmers J."/>
            <person name="Rivas-Marin E."/>
            <person name="Kohn T."/>
            <person name="Peeters S.H."/>
            <person name="Heuer A."/>
            <person name="Rast P."/>
            <person name="Oberbeckmann S."/>
            <person name="Bunk B."/>
            <person name="Jeske O."/>
            <person name="Meyerdierks A."/>
            <person name="Storesund J.E."/>
            <person name="Kallscheuer N."/>
            <person name="Luecker S."/>
            <person name="Lage O.M."/>
            <person name="Pohl T."/>
            <person name="Merkel B.J."/>
            <person name="Hornburger P."/>
            <person name="Mueller R.-W."/>
            <person name="Bruemmer F."/>
            <person name="Labrenz M."/>
            <person name="Spormann A.M."/>
            <person name="Op den Camp H."/>
            <person name="Overmann J."/>
            <person name="Amann R."/>
            <person name="Jetten M.S.M."/>
            <person name="Mascher T."/>
            <person name="Medema M.H."/>
            <person name="Devos D.P."/>
            <person name="Kaster A.-K."/>
            <person name="Ovreas L."/>
            <person name="Rohde M."/>
            <person name="Galperin M.Y."/>
            <person name="Jogler C."/>
        </authorList>
    </citation>
    <scope>NUCLEOTIDE SEQUENCE [LARGE SCALE GENOMIC DNA]</scope>
    <source>
        <strain evidence="1 2">EC9</strain>
    </source>
</reference>
<protein>
    <submittedName>
        <fullName evidence="1">Uncharacterized protein</fullName>
    </submittedName>
</protein>
<evidence type="ECO:0000313" key="2">
    <source>
        <dbReference type="Proteomes" id="UP000319557"/>
    </source>
</evidence>
<dbReference type="AlphaFoldDB" id="A0A517LZ42"/>